<protein>
    <submittedName>
        <fullName evidence="1">Uncharacterized protein</fullName>
    </submittedName>
</protein>
<organism evidence="1 2">
    <name type="scientific">Limosa lapponica baueri</name>
    <dbReference type="NCBI Taxonomy" id="1758121"/>
    <lineage>
        <taxon>Eukaryota</taxon>
        <taxon>Metazoa</taxon>
        <taxon>Chordata</taxon>
        <taxon>Craniata</taxon>
        <taxon>Vertebrata</taxon>
        <taxon>Euteleostomi</taxon>
        <taxon>Archelosauria</taxon>
        <taxon>Archosauria</taxon>
        <taxon>Dinosauria</taxon>
        <taxon>Saurischia</taxon>
        <taxon>Theropoda</taxon>
        <taxon>Coelurosauria</taxon>
        <taxon>Aves</taxon>
        <taxon>Neognathae</taxon>
        <taxon>Neoaves</taxon>
        <taxon>Charadriiformes</taxon>
        <taxon>Scolopacidae</taxon>
        <taxon>Limosa</taxon>
    </lineage>
</organism>
<reference evidence="2" key="1">
    <citation type="submission" date="2017-11" db="EMBL/GenBank/DDBJ databases">
        <authorList>
            <person name="Lima N.C."/>
            <person name="Parody-Merino A.M."/>
            <person name="Battley P.F."/>
            <person name="Fidler A.E."/>
            <person name="Prosdocimi F."/>
        </authorList>
    </citation>
    <scope>NUCLEOTIDE SEQUENCE [LARGE SCALE GENOMIC DNA]</scope>
</reference>
<dbReference type="EMBL" id="KZ505678">
    <property type="protein sequence ID" value="PKU47432.1"/>
    <property type="molecule type" value="Genomic_DNA"/>
</dbReference>
<reference evidence="2" key="2">
    <citation type="submission" date="2017-12" db="EMBL/GenBank/DDBJ databases">
        <title>Genome sequence of the Bar-tailed Godwit (Limosa lapponica baueri).</title>
        <authorList>
            <person name="Lima N.C.B."/>
            <person name="Parody-Merino A.M."/>
            <person name="Battley P.F."/>
            <person name="Fidler A.E."/>
            <person name="Prosdocimi F."/>
        </authorList>
    </citation>
    <scope>NUCLEOTIDE SEQUENCE [LARGE SCALE GENOMIC DNA]</scope>
</reference>
<dbReference type="Proteomes" id="UP000233556">
    <property type="component" value="Unassembled WGS sequence"/>
</dbReference>
<accession>A0A2I0UN20</accession>
<dbReference type="AlphaFoldDB" id="A0A2I0UN20"/>
<evidence type="ECO:0000313" key="2">
    <source>
        <dbReference type="Proteomes" id="UP000233556"/>
    </source>
</evidence>
<sequence length="99" mass="11488">MKPKKRNRHKEETPSLTAWEGFKEMRKVKGTEESNLKAYSSSPKAGYEETVYIVIKENYIKINALIHACGSLLRDAMPPPPREFFRTKFNPWIPGNSYL</sequence>
<proteinExistence type="predicted"/>
<keyword evidence="2" id="KW-1185">Reference proteome</keyword>
<name>A0A2I0UN20_LIMLA</name>
<evidence type="ECO:0000313" key="1">
    <source>
        <dbReference type="EMBL" id="PKU47432.1"/>
    </source>
</evidence>
<gene>
    <name evidence="1" type="ORF">llap_2255</name>
</gene>